<evidence type="ECO:0000313" key="7">
    <source>
        <dbReference type="EnsemblMetazoa" id="CJA40856.1"/>
    </source>
</evidence>
<dbReference type="InterPro" id="IPR050866">
    <property type="entry name" value="CNG_cation_channel"/>
</dbReference>
<feature type="domain" description="Ion transport" evidence="6">
    <location>
        <begin position="60"/>
        <end position="182"/>
    </location>
</feature>
<evidence type="ECO:0000256" key="4">
    <source>
        <dbReference type="ARBA" id="ARBA00023136"/>
    </source>
</evidence>
<dbReference type="Gene3D" id="1.10.287.70">
    <property type="match status" value="1"/>
</dbReference>
<reference evidence="7" key="2">
    <citation type="submission" date="2022-06" db="UniProtKB">
        <authorList>
            <consortium name="EnsemblMetazoa"/>
        </authorList>
    </citation>
    <scope>IDENTIFICATION</scope>
    <source>
        <strain evidence="7">DF5081</strain>
    </source>
</reference>
<feature type="transmembrane region" description="Helical" evidence="5">
    <location>
        <begin position="137"/>
        <end position="154"/>
    </location>
</feature>
<proteinExistence type="predicted"/>
<comment type="subcellular location">
    <subcellularLocation>
        <location evidence="1">Membrane</location>
        <topology evidence="1">Multi-pass membrane protein</topology>
    </subcellularLocation>
</comment>
<dbReference type="GO" id="GO:0017071">
    <property type="term" value="C:intracellular cyclic nucleotide activated cation channel complex"/>
    <property type="evidence" value="ECO:0007669"/>
    <property type="project" value="TreeGrafter"/>
</dbReference>
<dbReference type="GO" id="GO:0005223">
    <property type="term" value="F:intracellularly cGMP-activated cation channel activity"/>
    <property type="evidence" value="ECO:0007669"/>
    <property type="project" value="TreeGrafter"/>
</dbReference>
<feature type="transmembrane region" description="Helical" evidence="5">
    <location>
        <begin position="94"/>
        <end position="117"/>
    </location>
</feature>
<evidence type="ECO:0000256" key="2">
    <source>
        <dbReference type="ARBA" id="ARBA00022692"/>
    </source>
</evidence>
<sequence>MTENEHLHERKRRMSTQKPVVDKEQIPQNFEHENQYDKWRAANPKPIYDFSVDETGYIYWLWTFIVVCGILYNVIILSVLAFENIRLAYIEKFIPINILFDIVFVLDILIRSMLSFYEDGVLVTDFGDTRTNYFNSVYFILDFLAILPFDYMVVKNMTGAFGRMNRFLKVYRIANFIAQSYGKLTQVTLVSRI</sequence>
<keyword evidence="3 5" id="KW-1133">Transmembrane helix</keyword>
<keyword evidence="8" id="KW-1185">Reference proteome</keyword>
<dbReference type="EnsemblMetazoa" id="CJA40856.1">
    <property type="protein sequence ID" value="CJA40856.1"/>
    <property type="gene ID" value="WBGene00216704"/>
</dbReference>
<dbReference type="Proteomes" id="UP000005237">
    <property type="component" value="Unassembled WGS sequence"/>
</dbReference>
<evidence type="ECO:0000259" key="6">
    <source>
        <dbReference type="Pfam" id="PF00520"/>
    </source>
</evidence>
<name>A0A8R1EPJ8_CAEJA</name>
<dbReference type="Pfam" id="PF00520">
    <property type="entry name" value="Ion_trans"/>
    <property type="match status" value="1"/>
</dbReference>
<dbReference type="GO" id="GO:0030553">
    <property type="term" value="F:cGMP binding"/>
    <property type="evidence" value="ECO:0007669"/>
    <property type="project" value="TreeGrafter"/>
</dbReference>
<keyword evidence="2 5" id="KW-0812">Transmembrane</keyword>
<keyword evidence="4 5" id="KW-0472">Membrane</keyword>
<dbReference type="GO" id="GO:0005222">
    <property type="term" value="F:intracellularly cAMP-activated cation channel activity"/>
    <property type="evidence" value="ECO:0007669"/>
    <property type="project" value="TreeGrafter"/>
</dbReference>
<protein>
    <submittedName>
        <fullName evidence="7">Ion_trans domain-containing protein</fullName>
    </submittedName>
</protein>
<feature type="transmembrane region" description="Helical" evidence="5">
    <location>
        <begin position="57"/>
        <end position="82"/>
    </location>
</feature>
<dbReference type="AlphaFoldDB" id="A0A8R1EPJ8"/>
<dbReference type="GO" id="GO:0005886">
    <property type="term" value="C:plasma membrane"/>
    <property type="evidence" value="ECO:0007669"/>
    <property type="project" value="TreeGrafter"/>
</dbReference>
<dbReference type="SUPFAM" id="SSF81324">
    <property type="entry name" value="Voltage-gated potassium channels"/>
    <property type="match status" value="1"/>
</dbReference>
<evidence type="ECO:0000256" key="1">
    <source>
        <dbReference type="ARBA" id="ARBA00004141"/>
    </source>
</evidence>
<accession>A0A8R1EPJ8</accession>
<dbReference type="PANTHER" id="PTHR45638">
    <property type="entry name" value="CYCLIC NUCLEOTIDE-GATED CATION CHANNEL SUBUNIT A"/>
    <property type="match status" value="1"/>
</dbReference>
<dbReference type="GO" id="GO:0044877">
    <property type="term" value="F:protein-containing complex binding"/>
    <property type="evidence" value="ECO:0007669"/>
    <property type="project" value="TreeGrafter"/>
</dbReference>
<evidence type="ECO:0000256" key="3">
    <source>
        <dbReference type="ARBA" id="ARBA00022989"/>
    </source>
</evidence>
<dbReference type="InterPro" id="IPR005821">
    <property type="entry name" value="Ion_trans_dom"/>
</dbReference>
<evidence type="ECO:0000256" key="5">
    <source>
        <dbReference type="SAM" id="Phobius"/>
    </source>
</evidence>
<organism evidence="7 8">
    <name type="scientific">Caenorhabditis japonica</name>
    <dbReference type="NCBI Taxonomy" id="281687"/>
    <lineage>
        <taxon>Eukaryota</taxon>
        <taxon>Metazoa</taxon>
        <taxon>Ecdysozoa</taxon>
        <taxon>Nematoda</taxon>
        <taxon>Chromadorea</taxon>
        <taxon>Rhabditida</taxon>
        <taxon>Rhabditina</taxon>
        <taxon>Rhabditomorpha</taxon>
        <taxon>Rhabditoidea</taxon>
        <taxon>Rhabditidae</taxon>
        <taxon>Peloderinae</taxon>
        <taxon>Caenorhabditis</taxon>
    </lineage>
</organism>
<reference evidence="8" key="1">
    <citation type="submission" date="2010-08" db="EMBL/GenBank/DDBJ databases">
        <authorList>
            <consortium name="Caenorhabditis japonica Sequencing Consortium"/>
            <person name="Wilson R.K."/>
        </authorList>
    </citation>
    <scope>NUCLEOTIDE SEQUENCE [LARGE SCALE GENOMIC DNA]</scope>
    <source>
        <strain evidence="8">DF5081</strain>
    </source>
</reference>
<evidence type="ECO:0000313" key="8">
    <source>
        <dbReference type="Proteomes" id="UP000005237"/>
    </source>
</evidence>
<dbReference type="PANTHER" id="PTHR45638:SF14">
    <property type="entry name" value="CYCLIC NUCLEOTIDE-BINDING DOMAIN-CONTAINING PROTEIN"/>
    <property type="match status" value="1"/>
</dbReference>